<protein>
    <submittedName>
        <fullName evidence="8">Sensory neuron membrane protein 1</fullName>
    </submittedName>
</protein>
<reference evidence="8" key="1">
    <citation type="submission" date="2018-10" db="EMBL/GenBank/DDBJ databases">
        <title>Transcriptome assembly of Aceria tosichella (Wheat curl mite) Type 2.</title>
        <authorList>
            <person name="Scully E.D."/>
            <person name="Geib S.M."/>
            <person name="Palmer N.A."/>
            <person name="Gupta A.K."/>
            <person name="Sarath G."/>
            <person name="Tatineni S."/>
        </authorList>
    </citation>
    <scope>NUCLEOTIDE SEQUENCE</scope>
    <source>
        <strain evidence="8">LincolnNE</strain>
    </source>
</reference>
<keyword evidence="4 7" id="KW-1133">Transmembrane helix</keyword>
<dbReference type="GO" id="GO:0016020">
    <property type="term" value="C:membrane"/>
    <property type="evidence" value="ECO:0007669"/>
    <property type="project" value="UniProtKB-SubCell"/>
</dbReference>
<organism evidence="8">
    <name type="scientific">Aceria tosichella</name>
    <name type="common">wheat curl mite</name>
    <dbReference type="NCBI Taxonomy" id="561515"/>
    <lineage>
        <taxon>Eukaryota</taxon>
        <taxon>Metazoa</taxon>
        <taxon>Ecdysozoa</taxon>
        <taxon>Arthropoda</taxon>
        <taxon>Chelicerata</taxon>
        <taxon>Arachnida</taxon>
        <taxon>Acari</taxon>
        <taxon>Acariformes</taxon>
        <taxon>Trombidiformes</taxon>
        <taxon>Prostigmata</taxon>
        <taxon>Eupodina</taxon>
        <taxon>Eriophyoidea</taxon>
        <taxon>Eriophyidae</taxon>
        <taxon>Eriophyinae</taxon>
        <taxon>Aceriini</taxon>
        <taxon>Aceria</taxon>
    </lineage>
</organism>
<comment type="similarity">
    <text evidence="2">Belongs to the CD36 family.</text>
</comment>
<dbReference type="GO" id="GO:0005044">
    <property type="term" value="F:scavenger receptor activity"/>
    <property type="evidence" value="ECO:0007669"/>
    <property type="project" value="TreeGrafter"/>
</dbReference>
<keyword evidence="6" id="KW-0325">Glycoprotein</keyword>
<feature type="transmembrane region" description="Helical" evidence="7">
    <location>
        <begin position="475"/>
        <end position="500"/>
    </location>
</feature>
<gene>
    <name evidence="8" type="primary">snmp1</name>
    <name evidence="8" type="ORF">g.16964</name>
</gene>
<dbReference type="InterPro" id="IPR002159">
    <property type="entry name" value="CD36_fam"/>
</dbReference>
<evidence type="ECO:0000256" key="6">
    <source>
        <dbReference type="ARBA" id="ARBA00023180"/>
    </source>
</evidence>
<evidence type="ECO:0000313" key="8">
    <source>
        <dbReference type="EMBL" id="MDE48509.1"/>
    </source>
</evidence>
<evidence type="ECO:0000256" key="4">
    <source>
        <dbReference type="ARBA" id="ARBA00022989"/>
    </source>
</evidence>
<dbReference type="EMBL" id="GGYP01003738">
    <property type="protein sequence ID" value="MDE48509.1"/>
    <property type="molecule type" value="Transcribed_RNA"/>
</dbReference>
<keyword evidence="5 7" id="KW-0472">Membrane</keyword>
<evidence type="ECO:0000256" key="5">
    <source>
        <dbReference type="ARBA" id="ARBA00023136"/>
    </source>
</evidence>
<evidence type="ECO:0000256" key="1">
    <source>
        <dbReference type="ARBA" id="ARBA00004370"/>
    </source>
</evidence>
<dbReference type="PRINTS" id="PR01609">
    <property type="entry name" value="CD36FAMILY"/>
</dbReference>
<evidence type="ECO:0000256" key="7">
    <source>
        <dbReference type="SAM" id="Phobius"/>
    </source>
</evidence>
<name>A0A6G1SDR2_9ACAR</name>
<feature type="transmembrane region" description="Helical" evidence="7">
    <location>
        <begin position="12"/>
        <end position="34"/>
    </location>
</feature>
<dbReference type="PANTHER" id="PTHR11923">
    <property type="entry name" value="SCAVENGER RECEPTOR CLASS B TYPE-1 SR-B1"/>
    <property type="match status" value="1"/>
</dbReference>
<dbReference type="PANTHER" id="PTHR11923:SF51">
    <property type="entry name" value="LYSOSOME MEMBRANE PROTEIN 2"/>
    <property type="match status" value="1"/>
</dbReference>
<dbReference type="GO" id="GO:0005737">
    <property type="term" value="C:cytoplasm"/>
    <property type="evidence" value="ECO:0007669"/>
    <property type="project" value="TreeGrafter"/>
</dbReference>
<dbReference type="Pfam" id="PF01130">
    <property type="entry name" value="CD36"/>
    <property type="match status" value="1"/>
</dbReference>
<comment type="subcellular location">
    <subcellularLocation>
        <location evidence="1">Membrane</location>
    </subcellularLocation>
</comment>
<evidence type="ECO:0000256" key="2">
    <source>
        <dbReference type="ARBA" id="ARBA00010532"/>
    </source>
</evidence>
<evidence type="ECO:0000256" key="3">
    <source>
        <dbReference type="ARBA" id="ARBA00022692"/>
    </source>
</evidence>
<sequence length="525" mass="60004">MAYWFSSKKVQLFCMGVSVTTIVTVLFILFMANWPSFARQKVVENVIFKNGTLGMQRFQNTSDLHNLRLSITVFSVTNVDEVIKSAAKMKLQEYGPYVYKEYKWKELVDNNQETGLITYKLRRRFVFSPELSVGDPKAQNITWLNVPVLSMISTINKMKGWKWLAAKTAVELMMRQVGETPFITDTVENFIFAGSFRNLFAELYKIKIIRDRIGPKWPLPDNKFAILYNRNNTWLPDLDHNFTVTAGFGPDQRPADLNQFRLMNGSAQLPYWKQDGQCNQLGGTDGQFFGPFLDYSRNLSVYSMDICRKLQLKFRQPTHIDGVLAYRYTLDEKSLQSAARNPENACYCLANDQEECKIDGLIDLSKCVADNVYASESHFLNGSPELSTRIAGMRPSNLTLDEPTIFIEPNTGFAIQVKVPIQFNVKLQRSDFDIVQFFNETKPLFVPLLTITEVAEMEDDQAAMLREKLLILDSWLISMVLGGAIILILVTVAAISIICMRIRRTRRVSSRPSERTPLLGEDDQN</sequence>
<dbReference type="AlphaFoldDB" id="A0A6G1SDR2"/>
<proteinExistence type="inferred from homology"/>
<keyword evidence="3 7" id="KW-0812">Transmembrane</keyword>
<accession>A0A6G1SDR2</accession>